<dbReference type="Gene3D" id="2.40.40.20">
    <property type="match status" value="1"/>
</dbReference>
<evidence type="ECO:0000259" key="8">
    <source>
        <dbReference type="PROSITE" id="PS51669"/>
    </source>
</evidence>
<dbReference type="AlphaFoldDB" id="A0A1X0Y039"/>
<dbReference type="PANTHER" id="PTHR43742">
    <property type="entry name" value="TRIMETHYLAMINE-N-OXIDE REDUCTASE"/>
    <property type="match status" value="1"/>
</dbReference>
<dbReference type="Gene3D" id="2.20.25.90">
    <property type="entry name" value="ADC-like domains"/>
    <property type="match status" value="1"/>
</dbReference>
<keyword evidence="6" id="KW-0408">Iron</keyword>
<dbReference type="CDD" id="cd02786">
    <property type="entry name" value="MopB_CT_3"/>
    <property type="match status" value="1"/>
</dbReference>
<dbReference type="Gene3D" id="3.40.50.740">
    <property type="match status" value="1"/>
</dbReference>
<evidence type="ECO:0000256" key="4">
    <source>
        <dbReference type="ARBA" id="ARBA00022723"/>
    </source>
</evidence>
<dbReference type="GO" id="GO:0046872">
    <property type="term" value="F:metal ion binding"/>
    <property type="evidence" value="ECO:0007669"/>
    <property type="project" value="UniProtKB-KW"/>
</dbReference>
<dbReference type="OrthoDB" id="9810782at2"/>
<dbReference type="Gene3D" id="3.30.2070.10">
    <property type="entry name" value="Formate dehydrogenase/DMSO reductase"/>
    <property type="match status" value="1"/>
</dbReference>
<sequence length="663" mass="73098">MAGTIHRSVCPYDCPDACGLLVEVEDGRVVSVKGDPEHPFTRGILCAKMQHYERTVHSPRRLSQPLERCGPKGKGSFKPISWAAAIERIATEWQRIIADSGPEAILPYSYAGTMGVLQRNALIPFFNRMGASRLERGICTPAKDEGWRAVMGETPAPAPERVLDSDLVMLWSSNAAATNLHFLQLVKQAKKRGARVWMIDLYRNAGSGVADEVFCVRPGSDGALALGLMHLLVRNGRCDDAFLAEKVQGFIELKEQVLPDYPPERVSALTGLTVEQLEQMAHAFAVAKAPFISLGGGLAHYSNSAMTVRSIVALPTLTGAWERGGGCFVGTSTGAALPMAKITRPDLLCGSPRSINMSQLGDALMRLDDPPVRSLYISHSNPAVVAPDQNRVLQGLAREDLFTVVHERFMTDSARYADILLPATSSLEYGDLFRSYGSYCVQRTCSVIPPVGKSKSNREVIRLLAAAMDYREDIFFRDDEEMIAELLAEPNDWWAGVDRQAFQEGRPVVLTPPRAGRFHTPSGKIEILNPRLRDPLPCYLEPYRDELPLQLVTAPALKTLNSTFFERDELREPQMSIRVHPAEAERRGLEDGGSVHVFNALGEVEFVLRIDEKVPSGLAVAEGVWWREFAPGGRTVNALTSQRLTDLGGGSTFYDNRVDIRRC</sequence>
<comment type="similarity">
    <text evidence="2">Belongs to the prokaryotic molybdopterin-containing oxidoreductase family.</text>
</comment>
<dbReference type="EMBL" id="NAAD01000015">
    <property type="protein sequence ID" value="ORJ58581.1"/>
    <property type="molecule type" value="Genomic_DNA"/>
</dbReference>
<dbReference type="InterPro" id="IPR006657">
    <property type="entry name" value="MoPterin_dinucl-bd_dom"/>
</dbReference>
<dbReference type="PANTHER" id="PTHR43742:SF6">
    <property type="entry name" value="OXIDOREDUCTASE YYAE-RELATED"/>
    <property type="match status" value="1"/>
</dbReference>
<dbReference type="Gene3D" id="3.40.228.10">
    <property type="entry name" value="Dimethylsulfoxide Reductase, domain 2"/>
    <property type="match status" value="1"/>
</dbReference>
<keyword evidence="10" id="KW-1185">Reference proteome</keyword>
<evidence type="ECO:0000313" key="9">
    <source>
        <dbReference type="EMBL" id="ORJ58581.1"/>
    </source>
</evidence>
<gene>
    <name evidence="9" type="ORF">B5V00_12085</name>
</gene>
<evidence type="ECO:0000313" key="10">
    <source>
        <dbReference type="Proteomes" id="UP000193136"/>
    </source>
</evidence>
<dbReference type="Proteomes" id="UP000193136">
    <property type="component" value="Unassembled WGS sequence"/>
</dbReference>
<comment type="caution">
    <text evidence="9">The sequence shown here is derived from an EMBL/GenBank/DDBJ whole genome shotgun (WGS) entry which is preliminary data.</text>
</comment>
<reference evidence="9 10" key="1">
    <citation type="submission" date="2017-03" db="EMBL/GenBank/DDBJ databases">
        <title>Genome sequence of Geothermobacter sp. EPR-M, Deep-Sea Iron Reducer.</title>
        <authorList>
            <person name="Tully B."/>
            <person name="Savalia P."/>
            <person name="Abuyen K."/>
            <person name="Baughan C."/>
            <person name="Romero E."/>
            <person name="Ronkowski C."/>
            <person name="Torres B."/>
            <person name="Tremblay J."/>
            <person name="Trujillo A."/>
            <person name="Tyler M."/>
            <person name="Perez-Rodriguez I."/>
            <person name="Amend J."/>
        </authorList>
    </citation>
    <scope>NUCLEOTIDE SEQUENCE [LARGE SCALE GENOMIC DNA]</scope>
    <source>
        <strain evidence="9 10">EPR-M</strain>
    </source>
</reference>
<evidence type="ECO:0000256" key="2">
    <source>
        <dbReference type="ARBA" id="ARBA00010312"/>
    </source>
</evidence>
<dbReference type="Pfam" id="PF01568">
    <property type="entry name" value="Molydop_binding"/>
    <property type="match status" value="1"/>
</dbReference>
<dbReference type="GO" id="GO:0016491">
    <property type="term" value="F:oxidoreductase activity"/>
    <property type="evidence" value="ECO:0007669"/>
    <property type="project" value="UniProtKB-KW"/>
</dbReference>
<dbReference type="InterPro" id="IPR037920">
    <property type="entry name" value="YoaE_C"/>
</dbReference>
<dbReference type="RefSeq" id="WP_085011062.1">
    <property type="nucleotide sequence ID" value="NZ_NAAD01000015.1"/>
</dbReference>
<feature type="domain" description="4Fe-4S Mo/W bis-MGD-type" evidence="8">
    <location>
        <begin position="3"/>
        <end position="60"/>
    </location>
</feature>
<dbReference type="InterPro" id="IPR006656">
    <property type="entry name" value="Mopterin_OxRdtase"/>
</dbReference>
<name>A0A1X0Y039_9BACT</name>
<dbReference type="InterPro" id="IPR050612">
    <property type="entry name" value="Prok_Mopterin_Oxidored"/>
</dbReference>
<dbReference type="PROSITE" id="PS51669">
    <property type="entry name" value="4FE4S_MOW_BIS_MGD"/>
    <property type="match status" value="1"/>
</dbReference>
<dbReference type="InterPro" id="IPR006655">
    <property type="entry name" value="Mopterin_OxRdtase_prok_CS"/>
</dbReference>
<dbReference type="STRING" id="1969733.B5V00_12085"/>
<dbReference type="InterPro" id="IPR009010">
    <property type="entry name" value="Asp_de-COase-like_dom_sf"/>
</dbReference>
<dbReference type="SMART" id="SM00926">
    <property type="entry name" value="Molybdop_Fe4S4"/>
    <property type="match status" value="1"/>
</dbReference>
<evidence type="ECO:0000256" key="3">
    <source>
        <dbReference type="ARBA" id="ARBA00022505"/>
    </source>
</evidence>
<dbReference type="PROSITE" id="PS00490">
    <property type="entry name" value="MOLYBDOPTERIN_PROK_2"/>
    <property type="match status" value="1"/>
</dbReference>
<evidence type="ECO:0000256" key="5">
    <source>
        <dbReference type="ARBA" id="ARBA00023002"/>
    </source>
</evidence>
<evidence type="ECO:0000256" key="7">
    <source>
        <dbReference type="ARBA" id="ARBA00023014"/>
    </source>
</evidence>
<organism evidence="9 10">
    <name type="scientific">Geothermobacter hydrogeniphilus</name>
    <dbReference type="NCBI Taxonomy" id="1969733"/>
    <lineage>
        <taxon>Bacteria</taxon>
        <taxon>Pseudomonadati</taxon>
        <taxon>Thermodesulfobacteriota</taxon>
        <taxon>Desulfuromonadia</taxon>
        <taxon>Desulfuromonadales</taxon>
        <taxon>Geothermobacteraceae</taxon>
        <taxon>Geothermobacter</taxon>
    </lineage>
</organism>
<comment type="cofactor">
    <cofactor evidence="1">
        <name>Mo-bis(molybdopterin guanine dinucleotide)</name>
        <dbReference type="ChEBI" id="CHEBI:60539"/>
    </cofactor>
</comment>
<dbReference type="Pfam" id="PF04879">
    <property type="entry name" value="Molybdop_Fe4S4"/>
    <property type="match status" value="1"/>
</dbReference>
<dbReference type="CDD" id="cd02766">
    <property type="entry name" value="MopB_3"/>
    <property type="match status" value="1"/>
</dbReference>
<accession>A0A1X0Y039</accession>
<dbReference type="GO" id="GO:0043546">
    <property type="term" value="F:molybdopterin cofactor binding"/>
    <property type="evidence" value="ECO:0007669"/>
    <property type="project" value="InterPro"/>
</dbReference>
<dbReference type="SUPFAM" id="SSF53706">
    <property type="entry name" value="Formate dehydrogenase/DMSO reductase, domains 1-3"/>
    <property type="match status" value="1"/>
</dbReference>
<dbReference type="GO" id="GO:0051536">
    <property type="term" value="F:iron-sulfur cluster binding"/>
    <property type="evidence" value="ECO:0007669"/>
    <property type="project" value="UniProtKB-KW"/>
</dbReference>
<evidence type="ECO:0000256" key="1">
    <source>
        <dbReference type="ARBA" id="ARBA00001942"/>
    </source>
</evidence>
<proteinExistence type="inferred from homology"/>
<keyword evidence="7" id="KW-0411">Iron-sulfur</keyword>
<evidence type="ECO:0000256" key="6">
    <source>
        <dbReference type="ARBA" id="ARBA00023004"/>
    </source>
</evidence>
<keyword evidence="4" id="KW-0479">Metal-binding</keyword>
<dbReference type="Pfam" id="PF00384">
    <property type="entry name" value="Molybdopterin"/>
    <property type="match status" value="1"/>
</dbReference>
<dbReference type="SUPFAM" id="SSF50692">
    <property type="entry name" value="ADC-like"/>
    <property type="match status" value="1"/>
</dbReference>
<keyword evidence="5" id="KW-0560">Oxidoreductase</keyword>
<protein>
    <submittedName>
        <fullName evidence="9">Formate dehydrogenase</fullName>
    </submittedName>
</protein>
<dbReference type="InterPro" id="IPR006963">
    <property type="entry name" value="Mopterin_OxRdtase_4Fe-4S_dom"/>
</dbReference>
<keyword evidence="3" id="KW-0500">Molybdenum</keyword>